<evidence type="ECO:0000256" key="1">
    <source>
        <dbReference type="SAM" id="Coils"/>
    </source>
</evidence>
<dbReference type="eggNOG" id="ENOG502ZPXD">
    <property type="taxonomic scope" value="Bacteria"/>
</dbReference>
<sequence>MSKYKKSFLAVAATTSLLICGGLYASQAGGLFSDDTKLADQLGATQTSAAVQKLKANIDRALEQQEAELAEFYADYEMPAGFEHEPMETIPELQTQIEQLSALSSKEAETTPVTVETINYEEGFFKVDGIMSWQCAWMHEAVVATEKHDTKARDHAIKQLLDFKNSTDIEYFPDYDVFLQDNIKPLENNDTSNAKAFINNGFTCPESYKVK</sequence>
<keyword evidence="1" id="KW-0175">Coiled coil</keyword>
<reference evidence="3 4" key="1">
    <citation type="submission" date="2009-01" db="EMBL/GenBank/DDBJ databases">
        <authorList>
            <person name="Qin X."/>
            <person name="Bachman B."/>
            <person name="Battles P."/>
            <person name="Bell A."/>
            <person name="Bess C."/>
            <person name="Bickham C."/>
            <person name="Chaboub L."/>
            <person name="Chen D."/>
            <person name="Coyle M."/>
            <person name="Deiros D.R."/>
            <person name="Dinh H."/>
            <person name="Forbes L."/>
            <person name="Fowler G."/>
            <person name="Francisco L."/>
            <person name="Fu Q."/>
            <person name="Gubbala S."/>
            <person name="Hale W."/>
            <person name="Han Y."/>
            <person name="Hemphill L."/>
            <person name="Highlander S.K."/>
            <person name="Hirani K."/>
            <person name="Hogues M."/>
            <person name="Jackson L."/>
            <person name="Jakkamsetti A."/>
            <person name="Javaid M."/>
            <person name="Jiang H."/>
            <person name="Korchina V."/>
            <person name="Kovar C."/>
            <person name="Lara F."/>
            <person name="Lee S."/>
            <person name="Mata R."/>
            <person name="Mathew T."/>
            <person name="Moen C."/>
            <person name="Morales K."/>
            <person name="Munidasa M."/>
            <person name="Nazareth L."/>
            <person name="Ngo R."/>
            <person name="Nguyen L."/>
            <person name="Okwuonu G."/>
            <person name="Ongeri F."/>
            <person name="Patil S."/>
            <person name="Petrosino J."/>
            <person name="Pham C."/>
            <person name="Pham P."/>
            <person name="Pu L.-L."/>
            <person name="Puazo M."/>
            <person name="Raj R."/>
            <person name="Reid J."/>
            <person name="Rouhana J."/>
            <person name="Saada N."/>
            <person name="Shang Y."/>
            <person name="Simmons D."/>
            <person name="Thornton R."/>
            <person name="Warren J."/>
            <person name="Weissenberger G."/>
            <person name="Zhang J."/>
            <person name="Zhang L."/>
            <person name="Zhou C."/>
            <person name="Zhu D."/>
            <person name="Muzny D."/>
            <person name="Worley K."/>
            <person name="Gibbs R."/>
        </authorList>
    </citation>
    <scope>NUCLEOTIDE SEQUENCE [LARGE SCALE GENOMIC DNA]</scope>
    <source>
        <strain evidence="3 4">DSM 15436</strain>
    </source>
</reference>
<evidence type="ECO:0000313" key="4">
    <source>
        <dbReference type="Proteomes" id="UP000010301"/>
    </source>
</evidence>
<name>C0W124_9ACTO</name>
<protein>
    <submittedName>
        <fullName evidence="3">Uncharacterized protein</fullName>
    </submittedName>
</protein>
<evidence type="ECO:0000313" key="3">
    <source>
        <dbReference type="EMBL" id="EEH63748.1"/>
    </source>
</evidence>
<proteinExistence type="predicted"/>
<feature type="signal peptide" evidence="2">
    <location>
        <begin position="1"/>
        <end position="25"/>
    </location>
</feature>
<dbReference type="HOGENOM" id="CLU_1303735_0_0_11"/>
<dbReference type="AlphaFoldDB" id="C0W124"/>
<keyword evidence="4" id="KW-1185">Reference proteome</keyword>
<evidence type="ECO:0000256" key="2">
    <source>
        <dbReference type="SAM" id="SignalP"/>
    </source>
</evidence>
<comment type="caution">
    <text evidence="3">The sequence shown here is derived from an EMBL/GenBank/DDBJ whole genome shotgun (WGS) entry which is preliminary data.</text>
</comment>
<feature type="chain" id="PRO_5039218523" evidence="2">
    <location>
        <begin position="26"/>
        <end position="211"/>
    </location>
</feature>
<dbReference type="Proteomes" id="UP000010301">
    <property type="component" value="Unassembled WGS sequence"/>
</dbReference>
<dbReference type="EMBL" id="ACFG01000030">
    <property type="protein sequence ID" value="EEH63748.1"/>
    <property type="molecule type" value="Genomic_DNA"/>
</dbReference>
<dbReference type="RefSeq" id="WP_006546539.1">
    <property type="nucleotide sequence ID" value="NZ_DS999543.1"/>
</dbReference>
<organism evidence="3 4">
    <name type="scientific">Gleimia coleocanis DSM 15436</name>
    <dbReference type="NCBI Taxonomy" id="525245"/>
    <lineage>
        <taxon>Bacteria</taxon>
        <taxon>Bacillati</taxon>
        <taxon>Actinomycetota</taxon>
        <taxon>Actinomycetes</taxon>
        <taxon>Actinomycetales</taxon>
        <taxon>Actinomycetaceae</taxon>
        <taxon>Gleimia</taxon>
    </lineage>
</organism>
<keyword evidence="2" id="KW-0732">Signal</keyword>
<gene>
    <name evidence="3" type="ORF">HMPREF0044_0767</name>
</gene>
<dbReference type="OrthoDB" id="5148041at2"/>
<accession>C0W124</accession>
<feature type="coiled-coil region" evidence="1">
    <location>
        <begin position="44"/>
        <end position="75"/>
    </location>
</feature>